<organism evidence="1 2">
    <name type="scientific">Allomeiothermus silvanus (strain ATCC 700542 / DSM 9946 / NBRC 106475 / NCIMB 13440 / VI-R2)</name>
    <name type="common">Thermus silvanus</name>
    <dbReference type="NCBI Taxonomy" id="526227"/>
    <lineage>
        <taxon>Bacteria</taxon>
        <taxon>Thermotogati</taxon>
        <taxon>Deinococcota</taxon>
        <taxon>Deinococci</taxon>
        <taxon>Thermales</taxon>
        <taxon>Thermaceae</taxon>
        <taxon>Allomeiothermus</taxon>
    </lineage>
</organism>
<dbReference type="SUPFAM" id="SSF110087">
    <property type="entry name" value="DR1885-like metal-binding protein"/>
    <property type="match status" value="1"/>
</dbReference>
<dbReference type="HOGENOM" id="CLU_100939_1_2_0"/>
<accession>D7BCF0</accession>
<evidence type="ECO:0000313" key="2">
    <source>
        <dbReference type="Proteomes" id="UP000001916"/>
    </source>
</evidence>
<proteinExistence type="predicted"/>
<dbReference type="InterPro" id="IPR058248">
    <property type="entry name" value="Lxx211020-like"/>
</dbReference>
<evidence type="ECO:0000313" key="1">
    <source>
        <dbReference type="EMBL" id="ADH62835.1"/>
    </source>
</evidence>
<dbReference type="STRING" id="526227.Mesil_0924"/>
<dbReference type="KEGG" id="msv:Mesil_0924"/>
<keyword evidence="2" id="KW-1185">Reference proteome</keyword>
<gene>
    <name evidence="1" type="ordered locus">Mesil_0924</name>
</gene>
<name>D7BCF0_ALLS1</name>
<protein>
    <recommendedName>
        <fullName evidence="3">Copper chaperone PCu(A)C</fullName>
    </recommendedName>
</protein>
<reference evidence="1 2" key="1">
    <citation type="journal article" date="2010" name="Stand. Genomic Sci.">
        <title>Complete genome sequence of Meiothermus silvanus type strain (VI-R2).</title>
        <authorList>
            <person name="Sikorski J."/>
            <person name="Tindall B.J."/>
            <person name="Lowry S."/>
            <person name="Lucas S."/>
            <person name="Nolan M."/>
            <person name="Copeland A."/>
            <person name="Glavina Del Rio T."/>
            <person name="Tice H."/>
            <person name="Cheng J.F."/>
            <person name="Han C."/>
            <person name="Pitluck S."/>
            <person name="Liolios K."/>
            <person name="Ivanova N."/>
            <person name="Mavromatis K."/>
            <person name="Mikhailova N."/>
            <person name="Pati A."/>
            <person name="Goodwin L."/>
            <person name="Chen A."/>
            <person name="Palaniappan K."/>
            <person name="Land M."/>
            <person name="Hauser L."/>
            <person name="Chang Y.J."/>
            <person name="Jeffries C.D."/>
            <person name="Rohde M."/>
            <person name="Goker M."/>
            <person name="Woyke T."/>
            <person name="Bristow J."/>
            <person name="Eisen J.A."/>
            <person name="Markowitz V."/>
            <person name="Hugenholtz P."/>
            <person name="Kyrpides N.C."/>
            <person name="Klenk H.P."/>
            <person name="Lapidus A."/>
        </authorList>
    </citation>
    <scope>NUCLEOTIDE SEQUENCE [LARGE SCALE GENOMIC DNA]</scope>
    <source>
        <strain evidence="2">ATCC 700542 / DSM 9946 / VI-R2</strain>
    </source>
</reference>
<dbReference type="PANTHER" id="PTHR36302:SF1">
    <property type="entry name" value="COPPER CHAPERONE PCU(A)C"/>
    <property type="match status" value="1"/>
</dbReference>
<dbReference type="AlphaFoldDB" id="D7BCF0"/>
<evidence type="ECO:0008006" key="3">
    <source>
        <dbReference type="Google" id="ProtNLM"/>
    </source>
</evidence>
<dbReference type="eggNOG" id="COG2847">
    <property type="taxonomic scope" value="Bacteria"/>
</dbReference>
<dbReference type="Pfam" id="PF04314">
    <property type="entry name" value="PCuAC"/>
    <property type="match status" value="1"/>
</dbReference>
<dbReference type="RefSeq" id="WP_013157419.1">
    <property type="nucleotide sequence ID" value="NC_014212.1"/>
</dbReference>
<dbReference type="EMBL" id="CP002042">
    <property type="protein sequence ID" value="ADH62835.1"/>
    <property type="molecule type" value="Genomic_DNA"/>
</dbReference>
<dbReference type="InterPro" id="IPR007410">
    <property type="entry name" value="LpqE-like"/>
</dbReference>
<dbReference type="OrthoDB" id="9796962at2"/>
<dbReference type="InterPro" id="IPR036182">
    <property type="entry name" value="PCuAC_sf"/>
</dbReference>
<dbReference type="Gene3D" id="2.60.40.1890">
    <property type="entry name" value="PCu(A)C copper chaperone"/>
    <property type="match status" value="1"/>
</dbReference>
<dbReference type="PANTHER" id="PTHR36302">
    <property type="entry name" value="BLR7088 PROTEIN"/>
    <property type="match status" value="1"/>
</dbReference>
<sequence>MHRIVGWMLALSLSPLGLAHSLKIENAWVRLLPGSTTAAYMTLINPALEEVKIVGVSSPIAARVSLHTTSSTEPMGHGEMTGMKPLDSLTIPPKGRLELKPGGIHLMLEGLKQPLKLGQKVRLVLRFADGDTQALEATVRNQ</sequence>
<dbReference type="Proteomes" id="UP000001916">
    <property type="component" value="Chromosome"/>
</dbReference>